<comment type="caution">
    <text evidence="1">The sequence shown here is derived from an EMBL/GenBank/DDBJ whole genome shotgun (WGS) entry which is preliminary data.</text>
</comment>
<dbReference type="AlphaFoldDB" id="A0A6A5HNB3"/>
<evidence type="ECO:0000313" key="1">
    <source>
        <dbReference type="EMBL" id="KAF1767817.1"/>
    </source>
</evidence>
<dbReference type="KEGG" id="crq:GCK72_007776"/>
<dbReference type="RefSeq" id="XP_053590634.1">
    <property type="nucleotide sequence ID" value="XM_053726440.1"/>
</dbReference>
<dbReference type="EMBL" id="WUAV01000002">
    <property type="protein sequence ID" value="KAF1767817.1"/>
    <property type="molecule type" value="Genomic_DNA"/>
</dbReference>
<gene>
    <name evidence="1" type="ORF">GCK72_007776</name>
</gene>
<dbReference type="GeneID" id="78774525"/>
<proteinExistence type="predicted"/>
<protein>
    <submittedName>
        <fullName evidence="1">Uncharacterized protein</fullName>
    </submittedName>
</protein>
<organism evidence="1 2">
    <name type="scientific">Caenorhabditis remanei</name>
    <name type="common">Caenorhabditis vulgaris</name>
    <dbReference type="NCBI Taxonomy" id="31234"/>
    <lineage>
        <taxon>Eukaryota</taxon>
        <taxon>Metazoa</taxon>
        <taxon>Ecdysozoa</taxon>
        <taxon>Nematoda</taxon>
        <taxon>Chromadorea</taxon>
        <taxon>Rhabditida</taxon>
        <taxon>Rhabditina</taxon>
        <taxon>Rhabditomorpha</taxon>
        <taxon>Rhabditoidea</taxon>
        <taxon>Rhabditidae</taxon>
        <taxon>Peloderinae</taxon>
        <taxon>Caenorhabditis</taxon>
    </lineage>
</organism>
<dbReference type="CTD" id="78774525"/>
<dbReference type="Proteomes" id="UP000483820">
    <property type="component" value="Chromosome II"/>
</dbReference>
<evidence type="ECO:0000313" key="2">
    <source>
        <dbReference type="Proteomes" id="UP000483820"/>
    </source>
</evidence>
<name>A0A6A5HNB3_CAERE</name>
<sequence>MIMKKVALFKILDKCKATTREALECAGMNIKKREFSCPLDVVWTPLPQNCPATRDCFSSGALSAYLIKRWNVKRNVFCMLNGRTNCEKEEFHCEIF</sequence>
<reference evidence="1 2" key="1">
    <citation type="submission" date="2019-12" db="EMBL/GenBank/DDBJ databases">
        <title>Chromosome-level assembly of the Caenorhabditis remanei genome.</title>
        <authorList>
            <person name="Teterina A.A."/>
            <person name="Willis J.H."/>
            <person name="Phillips P.C."/>
        </authorList>
    </citation>
    <scope>NUCLEOTIDE SEQUENCE [LARGE SCALE GENOMIC DNA]</scope>
    <source>
        <strain evidence="1 2">PX506</strain>
        <tissue evidence="1">Whole organism</tissue>
    </source>
</reference>
<accession>A0A6A5HNB3</accession>